<evidence type="ECO:0000313" key="3">
    <source>
        <dbReference type="Proteomes" id="UP000199354"/>
    </source>
</evidence>
<protein>
    <recommendedName>
        <fullName evidence="4">DUF2271 domain-containing protein</fullName>
    </recommendedName>
</protein>
<reference evidence="2 3" key="1">
    <citation type="submission" date="2016-10" db="EMBL/GenBank/DDBJ databases">
        <authorList>
            <person name="de Groot N.N."/>
        </authorList>
    </citation>
    <scope>NUCLEOTIDE SEQUENCE [LARGE SCALE GENOMIC DNA]</scope>
    <source>
        <strain evidence="2 3">CGMCC 1.7031</strain>
    </source>
</reference>
<keyword evidence="3" id="KW-1185">Reference proteome</keyword>
<dbReference type="Pfam" id="PF10029">
    <property type="entry name" value="DUF2271"/>
    <property type="match status" value="1"/>
</dbReference>
<feature type="signal peptide" evidence="1">
    <location>
        <begin position="1"/>
        <end position="19"/>
    </location>
</feature>
<sequence length="158" mass="17822">MRKLILTFAAVLCAASGFAQNTDKYKCMVQMSNYPGEGAYIIASLINPKGEYEQTLYVFGRDKKWYPDLKEWWKFEKPKKSNLSAITGASISGGERLVSAIDIDPKKVDAGYTIRFETAVENQKYNVKDLEVPLTKANVTGKTEGTNYIRYVRLMPSN</sequence>
<feature type="chain" id="PRO_5011539789" description="DUF2271 domain-containing protein" evidence="1">
    <location>
        <begin position="20"/>
        <end position="158"/>
    </location>
</feature>
<dbReference type="InterPro" id="IPR014469">
    <property type="entry name" value="DUF2271"/>
</dbReference>
<name>A0A1G5EAN2_9FLAO</name>
<dbReference type="RefSeq" id="WP_170826788.1">
    <property type="nucleotide sequence ID" value="NZ_FMVF01000004.1"/>
</dbReference>
<dbReference type="EMBL" id="FMVF01000004">
    <property type="protein sequence ID" value="SCY24026.1"/>
    <property type="molecule type" value="Genomic_DNA"/>
</dbReference>
<evidence type="ECO:0000313" key="2">
    <source>
        <dbReference type="EMBL" id="SCY24026.1"/>
    </source>
</evidence>
<gene>
    <name evidence="2" type="ORF">SAMN02927903_00997</name>
</gene>
<dbReference type="Proteomes" id="UP000199354">
    <property type="component" value="Unassembled WGS sequence"/>
</dbReference>
<dbReference type="AlphaFoldDB" id="A0A1G5EAN2"/>
<accession>A0A1G5EAN2</accession>
<organism evidence="2 3">
    <name type="scientific">Flavobacterium caeni</name>
    <dbReference type="NCBI Taxonomy" id="490189"/>
    <lineage>
        <taxon>Bacteria</taxon>
        <taxon>Pseudomonadati</taxon>
        <taxon>Bacteroidota</taxon>
        <taxon>Flavobacteriia</taxon>
        <taxon>Flavobacteriales</taxon>
        <taxon>Flavobacteriaceae</taxon>
        <taxon>Flavobacterium</taxon>
    </lineage>
</organism>
<dbReference type="STRING" id="490189.SAMN02927903_00997"/>
<evidence type="ECO:0000256" key="1">
    <source>
        <dbReference type="SAM" id="SignalP"/>
    </source>
</evidence>
<keyword evidence="1" id="KW-0732">Signal</keyword>
<proteinExistence type="predicted"/>
<evidence type="ECO:0008006" key="4">
    <source>
        <dbReference type="Google" id="ProtNLM"/>
    </source>
</evidence>